<organism evidence="5 6">
    <name type="scientific">Mobiluncus mulieris</name>
    <dbReference type="NCBI Taxonomy" id="2052"/>
    <lineage>
        <taxon>Bacteria</taxon>
        <taxon>Bacillati</taxon>
        <taxon>Actinomycetota</taxon>
        <taxon>Actinomycetes</taxon>
        <taxon>Actinomycetales</taxon>
        <taxon>Actinomycetaceae</taxon>
        <taxon>Mobiluncus</taxon>
    </lineage>
</organism>
<accession>A0A7Y0U3D3</accession>
<dbReference type="EMBL" id="JABCUR010000009">
    <property type="protein sequence ID" value="NMW65728.1"/>
    <property type="molecule type" value="Genomic_DNA"/>
</dbReference>
<dbReference type="Gene3D" id="3.40.1190.20">
    <property type="match status" value="1"/>
</dbReference>
<protein>
    <submittedName>
        <fullName evidence="5">Sugar kinase</fullName>
    </submittedName>
</protein>
<gene>
    <name evidence="5" type="ORF">HHJ78_09440</name>
</gene>
<keyword evidence="2" id="KW-0808">Transferase</keyword>
<comment type="caution">
    <text evidence="5">The sequence shown here is derived from an EMBL/GenBank/DDBJ whole genome shotgun (WGS) entry which is preliminary data.</text>
</comment>
<dbReference type="InterPro" id="IPR052700">
    <property type="entry name" value="Carb_kinase_PfkB-like"/>
</dbReference>
<proteinExistence type="inferred from homology"/>
<dbReference type="SUPFAM" id="SSF53613">
    <property type="entry name" value="Ribokinase-like"/>
    <property type="match status" value="1"/>
</dbReference>
<dbReference type="Pfam" id="PF00294">
    <property type="entry name" value="PfkB"/>
    <property type="match status" value="2"/>
</dbReference>
<sequence>MKPQEAQWDLVVPTSIGLRLTPENRQPVVHSSRFMIQATSAESNVATVLAGLGMRAKVLTKFVAGSPLAAFIRSDLRARGLDVEGPEVAQGGPWGYRHQFNIVDSGFGTRGPRVWNDRSGEVGLTMEAHDFNLPRLFAKDGVRALHLSGLVAALSEQTAELCVDLAHTAKKHGSIVSFDLNYRASFWSGRERQLREAFREIARISDVLFGNEEDFQLALGIAGPEVGGRDLNADAFAEMIGHIATDYPRATYIVTTLRKVLNANQHHWGMMLWCRNAGTADTASAGLGTDSRDTSRNGGSFFEVTPREIEILDRIGGGDASIGGLLYGILSGYSPEQCLQFAWACGSLAVATPQDYLLVADEAQVWAAWEGNARVQR</sequence>
<dbReference type="InterPro" id="IPR011611">
    <property type="entry name" value="PfkB_dom"/>
</dbReference>
<evidence type="ECO:0000259" key="4">
    <source>
        <dbReference type="Pfam" id="PF00294"/>
    </source>
</evidence>
<evidence type="ECO:0000313" key="6">
    <source>
        <dbReference type="Proteomes" id="UP000578252"/>
    </source>
</evidence>
<comment type="similarity">
    <text evidence="1">Belongs to the carbohydrate kinase PfkB family.</text>
</comment>
<dbReference type="RefSeq" id="WP_169772312.1">
    <property type="nucleotide sequence ID" value="NZ_JABCUR010000009.1"/>
</dbReference>
<dbReference type="AlphaFoldDB" id="A0A7Y0U3D3"/>
<dbReference type="CDD" id="cd01166">
    <property type="entry name" value="KdgK"/>
    <property type="match status" value="1"/>
</dbReference>
<evidence type="ECO:0000313" key="5">
    <source>
        <dbReference type="EMBL" id="NMW65728.1"/>
    </source>
</evidence>
<feature type="domain" description="Carbohydrate kinase PfkB" evidence="4">
    <location>
        <begin position="41"/>
        <end position="223"/>
    </location>
</feature>
<dbReference type="Proteomes" id="UP000578252">
    <property type="component" value="Unassembled WGS sequence"/>
</dbReference>
<dbReference type="PANTHER" id="PTHR43320:SF2">
    <property type="entry name" value="2-DEHYDRO-3-DEOXYGLUCONOKINASE_2-DEHYDRO-3-DEOXYGALACTONOKINASE"/>
    <property type="match status" value="1"/>
</dbReference>
<evidence type="ECO:0000256" key="2">
    <source>
        <dbReference type="ARBA" id="ARBA00022679"/>
    </source>
</evidence>
<feature type="domain" description="Carbohydrate kinase PfkB" evidence="4">
    <location>
        <begin position="288"/>
        <end position="354"/>
    </location>
</feature>
<keyword evidence="3 5" id="KW-0418">Kinase</keyword>
<evidence type="ECO:0000256" key="3">
    <source>
        <dbReference type="ARBA" id="ARBA00022777"/>
    </source>
</evidence>
<dbReference type="GO" id="GO:0016301">
    <property type="term" value="F:kinase activity"/>
    <property type="evidence" value="ECO:0007669"/>
    <property type="project" value="UniProtKB-KW"/>
</dbReference>
<dbReference type="InterPro" id="IPR029056">
    <property type="entry name" value="Ribokinase-like"/>
</dbReference>
<reference evidence="5 6" key="1">
    <citation type="submission" date="2020-04" db="EMBL/GenBank/DDBJ databases">
        <title>Antimicrobial susceptibility and clonality of vaginal-derived multi-drug resistant Mobiluncus isolates in China.</title>
        <authorList>
            <person name="Zhang X."/>
        </authorList>
    </citation>
    <scope>NUCLEOTIDE SEQUENCE [LARGE SCALE GENOMIC DNA]</scope>
    <source>
        <strain evidence="5 6">13</strain>
    </source>
</reference>
<evidence type="ECO:0000256" key="1">
    <source>
        <dbReference type="ARBA" id="ARBA00010688"/>
    </source>
</evidence>
<name>A0A7Y0U3D3_9ACTO</name>
<dbReference type="PANTHER" id="PTHR43320">
    <property type="entry name" value="SUGAR KINASE"/>
    <property type="match status" value="1"/>
</dbReference>